<evidence type="ECO:0000313" key="5">
    <source>
        <dbReference type="EMBL" id="TRW49359.1"/>
    </source>
</evidence>
<organism evidence="5 6">
    <name type="scientific">Aliidiomarina halalkaliphila</name>
    <dbReference type="NCBI Taxonomy" id="2593535"/>
    <lineage>
        <taxon>Bacteria</taxon>
        <taxon>Pseudomonadati</taxon>
        <taxon>Pseudomonadota</taxon>
        <taxon>Gammaproteobacteria</taxon>
        <taxon>Alteromonadales</taxon>
        <taxon>Idiomarinaceae</taxon>
        <taxon>Aliidiomarina</taxon>
    </lineage>
</organism>
<gene>
    <name evidence="5" type="ORF">FM042_00355</name>
</gene>
<name>A0A552X394_9GAMM</name>
<keyword evidence="6" id="KW-1185">Reference proteome</keyword>
<dbReference type="SUPFAM" id="SSF55073">
    <property type="entry name" value="Nucleotide cyclase"/>
    <property type="match status" value="1"/>
</dbReference>
<dbReference type="CDD" id="cd01949">
    <property type="entry name" value="GGDEF"/>
    <property type="match status" value="1"/>
</dbReference>
<dbReference type="PROSITE" id="PS50887">
    <property type="entry name" value="GGDEF"/>
    <property type="match status" value="1"/>
</dbReference>
<dbReference type="InterPro" id="IPR000160">
    <property type="entry name" value="GGDEF_dom"/>
</dbReference>
<dbReference type="SUPFAM" id="SSF55781">
    <property type="entry name" value="GAF domain-like"/>
    <property type="match status" value="1"/>
</dbReference>
<dbReference type="OrthoDB" id="9813903at2"/>
<proteinExistence type="predicted"/>
<dbReference type="InterPro" id="IPR029787">
    <property type="entry name" value="Nucleotide_cyclase"/>
</dbReference>
<reference evidence="5 6" key="1">
    <citation type="submission" date="2019-07" db="EMBL/GenBank/DDBJ databases">
        <authorList>
            <person name="Yang M."/>
            <person name="Zhao D."/>
            <person name="Xiang H."/>
        </authorList>
    </citation>
    <scope>NUCLEOTIDE SEQUENCE [LARGE SCALE GENOMIC DNA]</scope>
    <source>
        <strain evidence="5 6">IM1326</strain>
    </source>
</reference>
<evidence type="ECO:0000256" key="3">
    <source>
        <dbReference type="SAM" id="MobiDB-lite"/>
    </source>
</evidence>
<comment type="catalytic activity">
    <reaction evidence="2">
        <text>2 GTP = 3',3'-c-di-GMP + 2 diphosphate</text>
        <dbReference type="Rhea" id="RHEA:24898"/>
        <dbReference type="ChEBI" id="CHEBI:33019"/>
        <dbReference type="ChEBI" id="CHEBI:37565"/>
        <dbReference type="ChEBI" id="CHEBI:58805"/>
        <dbReference type="EC" id="2.7.7.65"/>
    </reaction>
</comment>
<dbReference type="Pfam" id="PF01590">
    <property type="entry name" value="GAF"/>
    <property type="match status" value="1"/>
</dbReference>
<dbReference type="InterPro" id="IPR003018">
    <property type="entry name" value="GAF"/>
</dbReference>
<dbReference type="RefSeq" id="WP_143233781.1">
    <property type="nucleotide sequence ID" value="NZ_VJWL01000001.1"/>
</dbReference>
<protein>
    <recommendedName>
        <fullName evidence="1">diguanylate cyclase</fullName>
        <ecNumber evidence="1">2.7.7.65</ecNumber>
    </recommendedName>
</protein>
<dbReference type="AlphaFoldDB" id="A0A552X394"/>
<sequence>MGRQLPNSAELIAVLDALPLAVFYTIPASNAQSSPVVHANQTALEMFGLFDDGDIANQLEHLAFTVDRELISLPREVSPLMSPIIAGLSGDHVERRDLIFNGLPLNVQSASVHMKEGTGFLVTIQPRDHRLFRHQGQHADLLTSEISLRDLISFDKLISELSTKLINAQGDEAEQHIQQALAALGEFCQSDRTYVFLFEYDMSAMSNTHEWVREGITSHVDDLQNVPSEGLPWFFERIQEEGLFVIHDTSKIPEEGAAERAEFEREDIRSMLCVAMYAANEMIGFVGCDMVARERHWSEADIRRFKLVGEMIANAIQSQRFYQSLHTSQQQLIAANDALRELALRDGLTGLANRRQFSERLEEEISRSRRQDFALTVAMFDIDHFRKYNDHYGLQAGDGLLRRIADILQSHFRRHGELVSRYDGARFSVLIPHVEYTMAKKRVASFLQLLNELAIEHKDSPQGFVSMSAGIAEVTDKLTADDAISEAENNLGQAKRDGRNQVFPRIENK</sequence>
<dbReference type="Gene3D" id="3.30.450.40">
    <property type="match status" value="1"/>
</dbReference>
<dbReference type="EC" id="2.7.7.65" evidence="1"/>
<comment type="caution">
    <text evidence="5">The sequence shown here is derived from an EMBL/GenBank/DDBJ whole genome shotgun (WGS) entry which is preliminary data.</text>
</comment>
<dbReference type="SMART" id="SM00267">
    <property type="entry name" value="GGDEF"/>
    <property type="match status" value="1"/>
</dbReference>
<dbReference type="Pfam" id="PF00990">
    <property type="entry name" value="GGDEF"/>
    <property type="match status" value="1"/>
</dbReference>
<evidence type="ECO:0000256" key="1">
    <source>
        <dbReference type="ARBA" id="ARBA00012528"/>
    </source>
</evidence>
<feature type="domain" description="GGDEF" evidence="4">
    <location>
        <begin position="373"/>
        <end position="507"/>
    </location>
</feature>
<dbReference type="GO" id="GO:0052621">
    <property type="term" value="F:diguanylate cyclase activity"/>
    <property type="evidence" value="ECO:0007669"/>
    <property type="project" value="UniProtKB-EC"/>
</dbReference>
<accession>A0A552X394</accession>
<feature type="region of interest" description="Disordered" evidence="3">
    <location>
        <begin position="489"/>
        <end position="509"/>
    </location>
</feature>
<dbReference type="NCBIfam" id="TIGR00254">
    <property type="entry name" value="GGDEF"/>
    <property type="match status" value="1"/>
</dbReference>
<dbReference type="Proteomes" id="UP000320359">
    <property type="component" value="Unassembled WGS sequence"/>
</dbReference>
<evidence type="ECO:0000259" key="4">
    <source>
        <dbReference type="PROSITE" id="PS50887"/>
    </source>
</evidence>
<dbReference type="InterPro" id="IPR029016">
    <property type="entry name" value="GAF-like_dom_sf"/>
</dbReference>
<dbReference type="Gene3D" id="3.30.70.270">
    <property type="match status" value="1"/>
</dbReference>
<dbReference type="InterPro" id="IPR043128">
    <property type="entry name" value="Rev_trsase/Diguanyl_cyclase"/>
</dbReference>
<dbReference type="PANTHER" id="PTHR45138:SF9">
    <property type="entry name" value="DIGUANYLATE CYCLASE DGCM-RELATED"/>
    <property type="match status" value="1"/>
</dbReference>
<dbReference type="EMBL" id="VJWL01000001">
    <property type="protein sequence ID" value="TRW49359.1"/>
    <property type="molecule type" value="Genomic_DNA"/>
</dbReference>
<evidence type="ECO:0000313" key="6">
    <source>
        <dbReference type="Proteomes" id="UP000320359"/>
    </source>
</evidence>
<dbReference type="SMART" id="SM00065">
    <property type="entry name" value="GAF"/>
    <property type="match status" value="1"/>
</dbReference>
<evidence type="ECO:0000256" key="2">
    <source>
        <dbReference type="ARBA" id="ARBA00034247"/>
    </source>
</evidence>
<dbReference type="InterPro" id="IPR050469">
    <property type="entry name" value="Diguanylate_Cyclase"/>
</dbReference>
<dbReference type="PANTHER" id="PTHR45138">
    <property type="entry name" value="REGULATORY COMPONENTS OF SENSORY TRANSDUCTION SYSTEM"/>
    <property type="match status" value="1"/>
</dbReference>